<dbReference type="GO" id="GO:0009626">
    <property type="term" value="P:plant-type hypersensitive response"/>
    <property type="evidence" value="ECO:0007669"/>
    <property type="project" value="UniProtKB-ARBA"/>
</dbReference>
<evidence type="ECO:0000256" key="6">
    <source>
        <dbReference type="ARBA" id="ARBA00023054"/>
    </source>
</evidence>
<dbReference type="PANTHER" id="PTHR23155">
    <property type="entry name" value="DISEASE RESISTANCE PROTEIN RP"/>
    <property type="match status" value="1"/>
</dbReference>
<dbReference type="InterPro" id="IPR042197">
    <property type="entry name" value="Apaf_helical"/>
</dbReference>
<reference evidence="11" key="1">
    <citation type="submission" date="2020-10" db="EMBL/GenBank/DDBJ databases">
        <authorList>
            <person name="Han B."/>
            <person name="Lu T."/>
            <person name="Zhao Q."/>
            <person name="Huang X."/>
            <person name="Zhao Y."/>
        </authorList>
    </citation>
    <scope>NUCLEOTIDE SEQUENCE</scope>
</reference>
<feature type="domain" description="Disease resistance N-terminal" evidence="8">
    <location>
        <begin position="9"/>
        <end position="99"/>
    </location>
</feature>
<dbReference type="CDD" id="cd14798">
    <property type="entry name" value="RX-CC_like"/>
    <property type="match status" value="1"/>
</dbReference>
<dbReference type="PRINTS" id="PR00364">
    <property type="entry name" value="DISEASERSIST"/>
</dbReference>
<dbReference type="GO" id="GO:0043531">
    <property type="term" value="F:ADP binding"/>
    <property type="evidence" value="ECO:0007669"/>
    <property type="project" value="InterPro"/>
</dbReference>
<dbReference type="InterPro" id="IPR055414">
    <property type="entry name" value="LRR_R13L4/SHOC2-like"/>
</dbReference>
<dbReference type="InterPro" id="IPR044974">
    <property type="entry name" value="Disease_R_plants"/>
</dbReference>
<dbReference type="Pfam" id="PF23559">
    <property type="entry name" value="WHD_DRP"/>
    <property type="match status" value="1"/>
</dbReference>
<dbReference type="InterPro" id="IPR032675">
    <property type="entry name" value="LRR_dom_sf"/>
</dbReference>
<evidence type="ECO:0000259" key="9">
    <source>
        <dbReference type="Pfam" id="PF23559"/>
    </source>
</evidence>
<dbReference type="Gene3D" id="3.80.10.10">
    <property type="entry name" value="Ribonuclease Inhibitor"/>
    <property type="match status" value="1"/>
</dbReference>
<dbReference type="SUPFAM" id="SSF52058">
    <property type="entry name" value="L domain-like"/>
    <property type="match status" value="1"/>
</dbReference>
<name>A0A811QGJ9_9POAL</name>
<comment type="caution">
    <text evidence="11">The sequence shown here is derived from an EMBL/GenBank/DDBJ whole genome shotgun (WGS) entry which is preliminary data.</text>
</comment>
<protein>
    <submittedName>
        <fullName evidence="11">Uncharacterized protein</fullName>
    </submittedName>
</protein>
<dbReference type="EMBL" id="CAJGYO010000010">
    <property type="protein sequence ID" value="CAD6257477.1"/>
    <property type="molecule type" value="Genomic_DNA"/>
</dbReference>
<dbReference type="OrthoDB" id="598235at2759"/>
<dbReference type="GO" id="GO:0042742">
    <property type="term" value="P:defense response to bacterium"/>
    <property type="evidence" value="ECO:0007669"/>
    <property type="project" value="UniProtKB-ARBA"/>
</dbReference>
<evidence type="ECO:0000256" key="4">
    <source>
        <dbReference type="ARBA" id="ARBA00022741"/>
    </source>
</evidence>
<dbReference type="SUPFAM" id="SSF52540">
    <property type="entry name" value="P-loop containing nucleoside triphosphate hydrolases"/>
    <property type="match status" value="1"/>
</dbReference>
<dbReference type="Pfam" id="PF23598">
    <property type="entry name" value="LRR_14"/>
    <property type="match status" value="1"/>
</dbReference>
<sequence length="955" mass="107514">MASAAATSVMGSVIGKLAAMLTEKYKLAKDVERGIRFLQEELSSMDAVLQMLAEKDDDQIDPRAKDWRSKVRELSYDIEDCIDRFMLNHSQGGSKANFVRKAMRKVRTLFKDGGIAEEIRELKSLVSEQSERGKRYYDINRCLLASPQPVLLDPRAPALFQEASDLVGIDAPREEIIRLLKCEEKQHKVVSIYGIGGQGKTTLAMEVYHKITGAFDCRAFVSVSQTPDMKKLLRDILSQISKSHFDQSQMLETVEQLIRTVKECLKDKMYFILIDDIWSESAWDLVRSALPVNDNGSRIITTTRKKAIANKCCTGIAAQMYEAKPLSDEDSQRLFFTWLFFSGDDCHPDLRKVSDDILKKCCGLPLAIISIAGLLANRSKTVEVWSNVLRSIAAAVDKDSPIDKMKRILLLSYFDLPHHLKSCLLYLSVFPEDYSIDCRQLILLWVAEGLIPGQDRESMEQLGRSYLNELINRSLVQPTKVGADGTTVKQCRVHDVILEFIVSKAVEDNFVTIWNGNGFSKNYSSNKIRRLSIQKDISARAEEIAKTIKNTAHIRSINIFGYNLEMVHKHASEFLNGQVLRVLNIESLYDECNLGHVKSFGQLKYLRTSDQFVGVPKLPEDIEKLQHLQTLDLREAGLENLPASIMLLQKLVRLFVHDSVHLPDEIRNLQALEELSMINLDIQSVEFIQGLGDLTHLKVLEIDWSCSTELSDTKDHKEACISTLFRLFRHLRQLRMYRNDPDPTCSFMASCVPTLPPLQRLALYTHNLNRVGPQISSLVNLSRLYIHVYGEACKEGINILASLPTLLSLSVTLSNDGDGDSSILYARHAISRQGFQRLVKFNLCCRREAALKFEPGAVPKLQRLKLRLLARCQFKFGEGGLVLGLQNLGLGLKHVAVDVECYAAVADEVEALEDDIRGAAAVHPNSPTLQVERNHQGLMAQGCSRRPSDHAMVEA</sequence>
<evidence type="ECO:0000259" key="8">
    <source>
        <dbReference type="Pfam" id="PF18052"/>
    </source>
</evidence>
<dbReference type="InterPro" id="IPR027417">
    <property type="entry name" value="P-loop_NTPase"/>
</dbReference>
<dbReference type="InterPro" id="IPR038005">
    <property type="entry name" value="RX-like_CC"/>
</dbReference>
<dbReference type="FunFam" id="1.10.10.10:FF:000322">
    <property type="entry name" value="Probable disease resistance protein At1g63360"/>
    <property type="match status" value="1"/>
</dbReference>
<evidence type="ECO:0000259" key="7">
    <source>
        <dbReference type="Pfam" id="PF00931"/>
    </source>
</evidence>
<evidence type="ECO:0000256" key="3">
    <source>
        <dbReference type="ARBA" id="ARBA00022737"/>
    </source>
</evidence>
<dbReference type="InterPro" id="IPR058922">
    <property type="entry name" value="WHD_DRP"/>
</dbReference>
<dbReference type="AlphaFoldDB" id="A0A811QGJ9"/>
<keyword evidence="2" id="KW-0433">Leucine-rich repeat</keyword>
<dbReference type="Pfam" id="PF18052">
    <property type="entry name" value="Rx_N"/>
    <property type="match status" value="1"/>
</dbReference>
<evidence type="ECO:0000313" key="12">
    <source>
        <dbReference type="Proteomes" id="UP000604825"/>
    </source>
</evidence>
<organism evidence="11 12">
    <name type="scientific">Miscanthus lutarioriparius</name>
    <dbReference type="NCBI Taxonomy" id="422564"/>
    <lineage>
        <taxon>Eukaryota</taxon>
        <taxon>Viridiplantae</taxon>
        <taxon>Streptophyta</taxon>
        <taxon>Embryophyta</taxon>
        <taxon>Tracheophyta</taxon>
        <taxon>Spermatophyta</taxon>
        <taxon>Magnoliopsida</taxon>
        <taxon>Liliopsida</taxon>
        <taxon>Poales</taxon>
        <taxon>Poaceae</taxon>
        <taxon>PACMAD clade</taxon>
        <taxon>Panicoideae</taxon>
        <taxon>Andropogonodae</taxon>
        <taxon>Andropogoneae</taxon>
        <taxon>Saccharinae</taxon>
        <taxon>Miscanthus</taxon>
    </lineage>
</organism>
<dbReference type="Gene3D" id="3.40.50.300">
    <property type="entry name" value="P-loop containing nucleotide triphosphate hydrolases"/>
    <property type="match status" value="1"/>
</dbReference>
<dbReference type="Pfam" id="PF00931">
    <property type="entry name" value="NB-ARC"/>
    <property type="match status" value="1"/>
</dbReference>
<evidence type="ECO:0000313" key="11">
    <source>
        <dbReference type="EMBL" id="CAD6257477.1"/>
    </source>
</evidence>
<keyword evidence="4" id="KW-0547">Nucleotide-binding</keyword>
<feature type="domain" description="NB-ARC" evidence="7">
    <location>
        <begin position="174"/>
        <end position="335"/>
    </location>
</feature>
<feature type="domain" description="Disease resistance R13L4/SHOC-2-like LRR" evidence="10">
    <location>
        <begin position="553"/>
        <end position="929"/>
    </location>
</feature>
<comment type="similarity">
    <text evidence="1">Belongs to the disease resistance NB-LRR family.</text>
</comment>
<dbReference type="Proteomes" id="UP000604825">
    <property type="component" value="Unassembled WGS sequence"/>
</dbReference>
<evidence type="ECO:0000256" key="1">
    <source>
        <dbReference type="ARBA" id="ARBA00008894"/>
    </source>
</evidence>
<dbReference type="Gene3D" id="1.10.10.10">
    <property type="entry name" value="Winged helix-like DNA-binding domain superfamily/Winged helix DNA-binding domain"/>
    <property type="match status" value="1"/>
</dbReference>
<proteinExistence type="inferred from homology"/>
<keyword evidence="3" id="KW-0677">Repeat</keyword>
<evidence type="ECO:0000259" key="10">
    <source>
        <dbReference type="Pfam" id="PF23598"/>
    </source>
</evidence>
<keyword evidence="12" id="KW-1185">Reference proteome</keyword>
<dbReference type="PANTHER" id="PTHR23155:SF1137">
    <property type="entry name" value="OS08G0387700 PROTEIN"/>
    <property type="match status" value="1"/>
</dbReference>
<dbReference type="Gene3D" id="1.10.8.430">
    <property type="entry name" value="Helical domain of apoptotic protease-activating factors"/>
    <property type="match status" value="1"/>
</dbReference>
<dbReference type="GO" id="GO:0002758">
    <property type="term" value="P:innate immune response-activating signaling pathway"/>
    <property type="evidence" value="ECO:0007669"/>
    <property type="project" value="UniProtKB-ARBA"/>
</dbReference>
<keyword evidence="6" id="KW-0175">Coiled coil</keyword>
<dbReference type="FunFam" id="3.40.50.300:FF:001091">
    <property type="entry name" value="Probable disease resistance protein At1g61300"/>
    <property type="match status" value="1"/>
</dbReference>
<dbReference type="InterPro" id="IPR002182">
    <property type="entry name" value="NB-ARC"/>
</dbReference>
<dbReference type="InterPro" id="IPR041118">
    <property type="entry name" value="Rx_N"/>
</dbReference>
<accession>A0A811QGJ9</accession>
<gene>
    <name evidence="11" type="ORF">NCGR_LOCUS40962</name>
</gene>
<feature type="domain" description="Disease resistance protein winged helix" evidence="9">
    <location>
        <begin position="429"/>
        <end position="501"/>
    </location>
</feature>
<evidence type="ECO:0000256" key="2">
    <source>
        <dbReference type="ARBA" id="ARBA00022614"/>
    </source>
</evidence>
<dbReference type="Gene3D" id="1.20.5.4130">
    <property type="match status" value="1"/>
</dbReference>
<keyword evidence="5" id="KW-0611">Plant defense</keyword>
<evidence type="ECO:0000256" key="5">
    <source>
        <dbReference type="ARBA" id="ARBA00022821"/>
    </source>
</evidence>
<dbReference type="InterPro" id="IPR036388">
    <property type="entry name" value="WH-like_DNA-bd_sf"/>
</dbReference>